<proteinExistence type="predicted"/>
<dbReference type="STRING" id="342108.amb2410"/>
<dbReference type="AlphaFoldDB" id="Q2W4J2"/>
<keyword evidence="3" id="KW-1185">Reference proteome</keyword>
<accession>Q2W4J2</accession>
<protein>
    <submittedName>
        <fullName evidence="2">Uncharacterized protein</fullName>
    </submittedName>
</protein>
<dbReference type="EMBL" id="AP007255">
    <property type="protein sequence ID" value="BAE51214.1"/>
    <property type="molecule type" value="Genomic_DNA"/>
</dbReference>
<dbReference type="RefSeq" id="WP_011384806.1">
    <property type="nucleotide sequence ID" value="NC_007626.1"/>
</dbReference>
<organism evidence="2 3">
    <name type="scientific">Paramagnetospirillum magneticum (strain ATCC 700264 / AMB-1)</name>
    <name type="common">Magnetospirillum magneticum</name>
    <dbReference type="NCBI Taxonomy" id="342108"/>
    <lineage>
        <taxon>Bacteria</taxon>
        <taxon>Pseudomonadati</taxon>
        <taxon>Pseudomonadota</taxon>
        <taxon>Alphaproteobacteria</taxon>
        <taxon>Rhodospirillales</taxon>
        <taxon>Magnetospirillaceae</taxon>
        <taxon>Paramagnetospirillum</taxon>
    </lineage>
</organism>
<dbReference type="EMBL" id="AP007255">
    <property type="protein sequence ID" value="BAE51233.1"/>
    <property type="molecule type" value="Genomic_DNA"/>
</dbReference>
<gene>
    <name evidence="1" type="ordered locus">amb2410</name>
    <name evidence="2" type="ordered locus">amb2429</name>
</gene>
<dbReference type="KEGG" id="mag:amb2410"/>
<dbReference type="HOGENOM" id="CLU_1353289_0_0_5"/>
<dbReference type="KEGG" id="mag:amb2429"/>
<reference evidence="2 3" key="1">
    <citation type="journal article" date="2005" name="DNA Res.">
        <title>Complete genome sequence of the facultative anaerobic magnetotactic bacterium Magnetospirillum sp. strain AMB-1.</title>
        <authorList>
            <person name="Matsunaga T."/>
            <person name="Okamura Y."/>
            <person name="Fukuda Y."/>
            <person name="Wahyudi A.T."/>
            <person name="Murase Y."/>
            <person name="Takeyama H."/>
        </authorList>
    </citation>
    <scope>NUCLEOTIDE SEQUENCE [LARGE SCALE GENOMIC DNA]</scope>
    <source>
        <strain evidence="2">AMB-1</strain>
        <strain evidence="3">ATCC 700264 / AMB-1</strain>
    </source>
</reference>
<evidence type="ECO:0000313" key="2">
    <source>
        <dbReference type="EMBL" id="BAE51233.1"/>
    </source>
</evidence>
<dbReference type="Proteomes" id="UP000007058">
    <property type="component" value="Chromosome"/>
</dbReference>
<dbReference type="OrthoDB" id="7347600at2"/>
<evidence type="ECO:0000313" key="1">
    <source>
        <dbReference type="EMBL" id="BAE51214.1"/>
    </source>
</evidence>
<sequence>MGFARGPIFQLVPIDLSSAGSKTFHDVAGVVSFVRAEDTGKAEVLGAKVSVMLGDVVMDQVPLTTNSIIRIRKTVSLCKFTWDAQPGVTAYILVAPDEDVMIHSPPSRQLVTQSMASALAASAASIGTSAALVAAANGSRQKLTVKNNSASATIYLGADNAVTTASGFPLGPGEGFTFEGTTGAVYAIASAAGTDVRILAEG</sequence>
<name>Q2W4J2_PARM1</name>
<evidence type="ECO:0000313" key="3">
    <source>
        <dbReference type="Proteomes" id="UP000007058"/>
    </source>
</evidence>